<dbReference type="PROSITE" id="PS51225">
    <property type="entry name" value="MARVEL"/>
    <property type="match status" value="1"/>
</dbReference>
<dbReference type="Pfam" id="PF01284">
    <property type="entry name" value="MARVEL"/>
    <property type="match status" value="1"/>
</dbReference>
<feature type="region of interest" description="Disordered" evidence="13">
    <location>
        <begin position="156"/>
        <end position="179"/>
    </location>
</feature>
<dbReference type="Pfam" id="PF07303">
    <property type="entry name" value="Occludin_ELL"/>
    <property type="match status" value="1"/>
</dbReference>
<reference evidence="17" key="4">
    <citation type="submission" date="2025-08" db="UniProtKB">
        <authorList>
            <consortium name="Ensembl"/>
        </authorList>
    </citation>
    <scope>IDENTIFICATION</scope>
</reference>
<dbReference type="OMA" id="YSYRGPM"/>
<dbReference type="GO" id="GO:0016324">
    <property type="term" value="C:apical plasma membrane"/>
    <property type="evidence" value="ECO:0007669"/>
    <property type="project" value="TreeGrafter"/>
</dbReference>
<feature type="transmembrane region" description="Helical" evidence="14">
    <location>
        <begin position="351"/>
        <end position="373"/>
    </location>
</feature>
<dbReference type="PROSITE" id="PS51980">
    <property type="entry name" value="OCEL"/>
    <property type="match status" value="1"/>
</dbReference>
<dbReference type="GO" id="GO:0005923">
    <property type="term" value="C:bicellular tight junction"/>
    <property type="evidence" value="ECO:0007669"/>
    <property type="project" value="UniProtKB-SubCell"/>
</dbReference>
<evidence type="ECO:0000256" key="2">
    <source>
        <dbReference type="ARBA" id="ARBA00004651"/>
    </source>
</evidence>
<evidence type="ECO:0000313" key="18">
    <source>
        <dbReference type="Proteomes" id="UP000314986"/>
    </source>
</evidence>
<dbReference type="GO" id="GO:0031410">
    <property type="term" value="C:cytoplasmic vesicle"/>
    <property type="evidence" value="ECO:0007669"/>
    <property type="project" value="TreeGrafter"/>
</dbReference>
<dbReference type="InterPro" id="IPR010844">
    <property type="entry name" value="Occludin_ELL"/>
</dbReference>
<feature type="transmembrane region" description="Helical" evidence="14">
    <location>
        <begin position="298"/>
        <end position="319"/>
    </location>
</feature>
<evidence type="ECO:0000256" key="1">
    <source>
        <dbReference type="ARBA" id="ARBA00004435"/>
    </source>
</evidence>
<evidence type="ECO:0000256" key="8">
    <source>
        <dbReference type="ARBA" id="ARBA00022989"/>
    </source>
</evidence>
<dbReference type="Proteomes" id="UP000314986">
    <property type="component" value="Unassembled WGS sequence"/>
</dbReference>
<evidence type="ECO:0000256" key="9">
    <source>
        <dbReference type="ARBA" id="ARBA00023054"/>
    </source>
</evidence>
<keyword evidence="5" id="KW-1003">Cell membrane</keyword>
<dbReference type="InterPro" id="IPR008253">
    <property type="entry name" value="Marvel"/>
</dbReference>
<keyword evidence="18" id="KW-1185">Reference proteome</keyword>
<keyword evidence="6 11" id="KW-0812">Transmembrane</keyword>
<evidence type="ECO:0000313" key="17">
    <source>
        <dbReference type="Ensembl" id="ENSCMIP00000011220.1"/>
    </source>
</evidence>
<feature type="domain" description="MARVEL" evidence="15">
    <location>
        <begin position="201"/>
        <end position="374"/>
    </location>
</feature>
<feature type="domain" description="OCEL" evidence="16">
    <location>
        <begin position="448"/>
        <end position="559"/>
    </location>
</feature>
<evidence type="ECO:0000256" key="14">
    <source>
        <dbReference type="SAM" id="Phobius"/>
    </source>
</evidence>
<dbReference type="GO" id="GO:0070830">
    <property type="term" value="P:bicellular tight junction assembly"/>
    <property type="evidence" value="ECO:0007669"/>
    <property type="project" value="TreeGrafter"/>
</dbReference>
<evidence type="ECO:0000259" key="16">
    <source>
        <dbReference type="PROSITE" id="PS51980"/>
    </source>
</evidence>
<feature type="region of interest" description="Disordered" evidence="13">
    <location>
        <begin position="37"/>
        <end position="58"/>
    </location>
</feature>
<dbReference type="SUPFAM" id="SSF144292">
    <property type="entry name" value="occludin/ELL-like"/>
    <property type="match status" value="1"/>
</dbReference>
<sequence>MPSVAFTVSSRYVTENQTVDHSHVQRQILPMQLMSNTASTSSEEGETFSSTSIPPPLPLQSPVGSGLINIEDEKELTIPHIKPQRRFIPDSWKNFFHRQVRDREPLFDFDFTLGAGECSPPVSPLLSRLKPKSLDLQKSEDESKSATKEKDSNLFISGKFNSPKENEASTSSGTVEKEPLSRQSYQEMIHVYNLKHSYMKSWAGLLRVLGVIQILFGAMVFACILAYIQKDSQWRNLHGGGFISYGFGNSYGNYYDGPKTTFVLVMVGLAWMVTVGLLVIGLTLYYRTILLDSNWWSITEFAINLCLFVLYLAAGIVYINDLNLGGICYTIMANNPLYSQLCRVEGGQSGAIAFLFVNMVLHLVSALVSLKVWRHEQTRREREALKNKSASAAGGRKTLFSPGPFASRDCVSRTRPLRGRVGKFREDAAGTLNSAIPAGHIPRPHIVPDYVTKYPKIESMDEREQYKAVFNDQYAEYKELHIEIHLTLRKFQKLEQMIEALPRYTESQQEHRRITNVLEQYKRKKNDPSFLEKKERCTYLKNKLSYIKQRIQEYDLASSSQDNY</sequence>
<dbReference type="GeneTree" id="ENSGT00940000155771"/>
<proteinExistence type="inferred from homology"/>
<protein>
    <submittedName>
        <fullName evidence="17">Uncharacterized protein</fullName>
    </submittedName>
</protein>
<dbReference type="InParanoid" id="A0A4W3H787"/>
<evidence type="ECO:0000256" key="7">
    <source>
        <dbReference type="ARBA" id="ARBA00022949"/>
    </source>
</evidence>
<evidence type="ECO:0000259" key="15">
    <source>
        <dbReference type="PROSITE" id="PS51225"/>
    </source>
</evidence>
<dbReference type="PANTHER" id="PTHR23288:SF37">
    <property type="entry name" value="OCCLUDIN_ELL DOMAIN-CONTAINING PROTEIN 1"/>
    <property type="match status" value="1"/>
</dbReference>
<keyword evidence="7" id="KW-0965">Cell junction</keyword>
<keyword evidence="9" id="KW-0175">Coiled coil</keyword>
<feature type="compositionally biased region" description="Low complexity" evidence="13">
    <location>
        <begin position="37"/>
        <end position="52"/>
    </location>
</feature>
<evidence type="ECO:0000256" key="10">
    <source>
        <dbReference type="ARBA" id="ARBA00023136"/>
    </source>
</evidence>
<dbReference type="Gene3D" id="6.10.140.340">
    <property type="match status" value="1"/>
</dbReference>
<keyword evidence="4" id="KW-0796">Tight junction</keyword>
<evidence type="ECO:0000256" key="5">
    <source>
        <dbReference type="ARBA" id="ARBA00022475"/>
    </source>
</evidence>
<name>A0A4W3H787_CALMI</name>
<reference evidence="18" key="3">
    <citation type="journal article" date="2014" name="Nature">
        <title>Elephant shark genome provides unique insights into gnathostome evolution.</title>
        <authorList>
            <consortium name="International Elephant Shark Genome Sequencing Consortium"/>
            <person name="Venkatesh B."/>
            <person name="Lee A.P."/>
            <person name="Ravi V."/>
            <person name="Maurya A.K."/>
            <person name="Lian M.M."/>
            <person name="Swann J.B."/>
            <person name="Ohta Y."/>
            <person name="Flajnik M.F."/>
            <person name="Sutoh Y."/>
            <person name="Kasahara M."/>
            <person name="Hoon S."/>
            <person name="Gangu V."/>
            <person name="Roy S.W."/>
            <person name="Irimia M."/>
            <person name="Korzh V."/>
            <person name="Kondrychyn I."/>
            <person name="Lim Z.W."/>
            <person name="Tay B.H."/>
            <person name="Tohari S."/>
            <person name="Kong K.W."/>
            <person name="Ho S."/>
            <person name="Lorente-Galdos B."/>
            <person name="Quilez J."/>
            <person name="Marques-Bonet T."/>
            <person name="Raney B.J."/>
            <person name="Ingham P.W."/>
            <person name="Tay A."/>
            <person name="Hillier L.W."/>
            <person name="Minx P."/>
            <person name="Boehm T."/>
            <person name="Wilson R.K."/>
            <person name="Brenner S."/>
            <person name="Warren W.C."/>
        </authorList>
    </citation>
    <scope>NUCLEOTIDE SEQUENCE [LARGE SCALE GENOMIC DNA]</scope>
</reference>
<reference evidence="18" key="1">
    <citation type="journal article" date="2006" name="Science">
        <title>Ancient noncoding elements conserved in the human genome.</title>
        <authorList>
            <person name="Venkatesh B."/>
            <person name="Kirkness E.F."/>
            <person name="Loh Y.H."/>
            <person name="Halpern A.L."/>
            <person name="Lee A.P."/>
            <person name="Johnson J."/>
            <person name="Dandona N."/>
            <person name="Viswanathan L.D."/>
            <person name="Tay A."/>
            <person name="Venter J.C."/>
            <person name="Strausberg R.L."/>
            <person name="Brenner S."/>
        </authorList>
    </citation>
    <scope>NUCLEOTIDE SEQUENCE [LARGE SCALE GENOMIC DNA]</scope>
</reference>
<organism evidence="17 18">
    <name type="scientific">Callorhinchus milii</name>
    <name type="common">Ghost shark</name>
    <dbReference type="NCBI Taxonomy" id="7868"/>
    <lineage>
        <taxon>Eukaryota</taxon>
        <taxon>Metazoa</taxon>
        <taxon>Chordata</taxon>
        <taxon>Craniata</taxon>
        <taxon>Vertebrata</taxon>
        <taxon>Chondrichthyes</taxon>
        <taxon>Holocephali</taxon>
        <taxon>Chimaeriformes</taxon>
        <taxon>Callorhinchidae</taxon>
        <taxon>Callorhinchus</taxon>
    </lineage>
</organism>
<dbReference type="STRING" id="7868.ENSCMIP00000011220"/>
<reference evidence="17" key="5">
    <citation type="submission" date="2025-09" db="UniProtKB">
        <authorList>
            <consortium name="Ensembl"/>
        </authorList>
    </citation>
    <scope>IDENTIFICATION</scope>
</reference>
<dbReference type="PANTHER" id="PTHR23288">
    <property type="entry name" value="OCCLUDIN AND RNA POLYMERASE II ELONGATION FACTOR ELL"/>
    <property type="match status" value="1"/>
</dbReference>
<accession>A0A4W3H787</accession>
<evidence type="ECO:0000256" key="12">
    <source>
        <dbReference type="PROSITE-ProRule" id="PRU01324"/>
    </source>
</evidence>
<feature type="transmembrane region" description="Helical" evidence="14">
    <location>
        <begin position="205"/>
        <end position="228"/>
    </location>
</feature>
<keyword evidence="10 11" id="KW-0472">Membrane</keyword>
<feature type="transmembrane region" description="Helical" evidence="14">
    <location>
        <begin position="262"/>
        <end position="286"/>
    </location>
</feature>
<evidence type="ECO:0000256" key="13">
    <source>
        <dbReference type="SAM" id="MobiDB-lite"/>
    </source>
</evidence>
<comment type="similarity">
    <text evidence="3 12">Belongs to the ELL/occludin family.</text>
</comment>
<dbReference type="AlphaFoldDB" id="A0A4W3H787"/>
<reference evidence="18" key="2">
    <citation type="journal article" date="2007" name="PLoS Biol.">
        <title>Survey sequencing and comparative analysis of the elephant shark (Callorhinchus milii) genome.</title>
        <authorList>
            <person name="Venkatesh B."/>
            <person name="Kirkness E.F."/>
            <person name="Loh Y.H."/>
            <person name="Halpern A.L."/>
            <person name="Lee A.P."/>
            <person name="Johnson J."/>
            <person name="Dandona N."/>
            <person name="Viswanathan L.D."/>
            <person name="Tay A."/>
            <person name="Venter J.C."/>
            <person name="Strausberg R.L."/>
            <person name="Brenner S."/>
        </authorList>
    </citation>
    <scope>NUCLEOTIDE SEQUENCE [LARGE SCALE GENOMIC DNA]</scope>
</reference>
<comment type="subcellular location">
    <subcellularLocation>
        <location evidence="1">Cell junction</location>
        <location evidence="1">Tight junction</location>
    </subcellularLocation>
    <subcellularLocation>
        <location evidence="2">Cell membrane</location>
        <topology evidence="2">Multi-pass membrane protein</topology>
    </subcellularLocation>
</comment>
<evidence type="ECO:0000256" key="4">
    <source>
        <dbReference type="ARBA" id="ARBA00022427"/>
    </source>
</evidence>
<evidence type="ECO:0000256" key="3">
    <source>
        <dbReference type="ARBA" id="ARBA00009171"/>
    </source>
</evidence>
<evidence type="ECO:0000256" key="11">
    <source>
        <dbReference type="PROSITE-ProRule" id="PRU00581"/>
    </source>
</evidence>
<evidence type="ECO:0000256" key="6">
    <source>
        <dbReference type="ARBA" id="ARBA00022692"/>
    </source>
</evidence>
<dbReference type="Ensembl" id="ENSCMIT00000011500.1">
    <property type="protein sequence ID" value="ENSCMIP00000011220.1"/>
    <property type="gene ID" value="ENSCMIG00000005833.1"/>
</dbReference>
<keyword evidence="8 14" id="KW-1133">Transmembrane helix</keyword>
<dbReference type="InterPro" id="IPR031176">
    <property type="entry name" value="ELL/occludin"/>
</dbReference>